<dbReference type="Proteomes" id="UP000011064">
    <property type="component" value="Unassembled WGS sequence"/>
</dbReference>
<organism evidence="1 2">
    <name type="scientific">Pseudogymnoascus destructans (strain ATCC MYA-4855 / 20631-21)</name>
    <name type="common">Bat white-nose syndrome fungus</name>
    <name type="synonym">Geomyces destructans</name>
    <dbReference type="NCBI Taxonomy" id="658429"/>
    <lineage>
        <taxon>Eukaryota</taxon>
        <taxon>Fungi</taxon>
        <taxon>Dikarya</taxon>
        <taxon>Ascomycota</taxon>
        <taxon>Pezizomycotina</taxon>
        <taxon>Leotiomycetes</taxon>
        <taxon>Thelebolales</taxon>
        <taxon>Thelebolaceae</taxon>
        <taxon>Pseudogymnoascus</taxon>
    </lineage>
</organism>
<protein>
    <submittedName>
        <fullName evidence="1">Uncharacterized protein</fullName>
    </submittedName>
</protein>
<evidence type="ECO:0000313" key="2">
    <source>
        <dbReference type="Proteomes" id="UP000011064"/>
    </source>
</evidence>
<accession>L8FQI8</accession>
<dbReference type="OrthoDB" id="3790270at2759"/>
<sequence length="74" mass="8565">MAHSFTLLKAEVKALQQANALKKRRANKRRKRIQLGGSLTIEEGDELGQRRKENHDDVAHVIKLDIMLVRVKRH</sequence>
<name>L8FQI8_PSED2</name>
<keyword evidence="2" id="KW-1185">Reference proteome</keyword>
<dbReference type="VEuPathDB" id="FungiDB:GMDG_08888"/>
<gene>
    <name evidence="1" type="ORF">GMDG_08888</name>
</gene>
<proteinExistence type="predicted"/>
<evidence type="ECO:0000313" key="1">
    <source>
        <dbReference type="EMBL" id="ELR03157.1"/>
    </source>
</evidence>
<dbReference type="HOGENOM" id="CLU_2688850_0_0_1"/>
<dbReference type="EMBL" id="GL574552">
    <property type="protein sequence ID" value="ELR03157.1"/>
    <property type="molecule type" value="Genomic_DNA"/>
</dbReference>
<dbReference type="InParanoid" id="L8FQI8"/>
<reference evidence="2" key="1">
    <citation type="submission" date="2010-09" db="EMBL/GenBank/DDBJ databases">
        <title>The genome sequence of Geomyces destructans 20631-21.</title>
        <authorList>
            <consortium name="The Broad Institute Genome Sequencing Platform"/>
            <person name="Cuomo C.A."/>
            <person name="Blehert D.S."/>
            <person name="Lorch J.M."/>
            <person name="Young S.K."/>
            <person name="Zeng Q."/>
            <person name="Gargeya S."/>
            <person name="Fitzgerald M."/>
            <person name="Haas B."/>
            <person name="Abouelleil A."/>
            <person name="Alvarado L."/>
            <person name="Arachchi H.M."/>
            <person name="Berlin A."/>
            <person name="Brown A."/>
            <person name="Chapman S.B."/>
            <person name="Chen Z."/>
            <person name="Dunbar C."/>
            <person name="Freedman E."/>
            <person name="Gearin G."/>
            <person name="Gellesch M."/>
            <person name="Goldberg J."/>
            <person name="Griggs A."/>
            <person name="Gujja S."/>
            <person name="Heiman D."/>
            <person name="Howarth C."/>
            <person name="Larson L."/>
            <person name="Lui A."/>
            <person name="MacDonald P.J.P."/>
            <person name="Montmayeur A."/>
            <person name="Murphy C."/>
            <person name="Neiman D."/>
            <person name="Pearson M."/>
            <person name="Priest M."/>
            <person name="Roberts A."/>
            <person name="Saif S."/>
            <person name="Shea T."/>
            <person name="Shenoy N."/>
            <person name="Sisk P."/>
            <person name="Stolte C."/>
            <person name="Sykes S."/>
            <person name="Wortman J."/>
            <person name="Nusbaum C."/>
            <person name="Birren B."/>
        </authorList>
    </citation>
    <scope>NUCLEOTIDE SEQUENCE [LARGE SCALE GENOMIC DNA]</scope>
    <source>
        <strain evidence="2">ATCC MYA-4855 / 20631-21</strain>
    </source>
</reference>
<dbReference type="AlphaFoldDB" id="L8FQI8"/>